<dbReference type="GO" id="GO:0016787">
    <property type="term" value="F:hydrolase activity"/>
    <property type="evidence" value="ECO:0007669"/>
    <property type="project" value="InterPro"/>
</dbReference>
<dbReference type="AlphaFoldDB" id="A0A7N2KSB3"/>
<dbReference type="InterPro" id="IPR013094">
    <property type="entry name" value="AB_hydrolase_3"/>
</dbReference>
<dbReference type="Gramene" id="QL02p005460:mrna">
    <property type="protein sequence ID" value="QL02p005460:mrna:CDS:1"/>
    <property type="gene ID" value="QL02p005460"/>
</dbReference>
<dbReference type="OrthoDB" id="408631at2759"/>
<evidence type="ECO:0000313" key="4">
    <source>
        <dbReference type="Proteomes" id="UP000594261"/>
    </source>
</evidence>
<dbReference type="Gene3D" id="3.40.50.1820">
    <property type="entry name" value="alpha/beta hydrolase"/>
    <property type="match status" value="1"/>
</dbReference>
<gene>
    <name evidence="3" type="primary">LOC115978255</name>
</gene>
<feature type="domain" description="Alpha/beta hydrolase fold-3" evidence="2">
    <location>
        <begin position="76"/>
        <end position="298"/>
    </location>
</feature>
<dbReference type="PANTHER" id="PTHR23024">
    <property type="entry name" value="ARYLACETAMIDE DEACETYLASE"/>
    <property type="match status" value="1"/>
</dbReference>
<dbReference type="EnsemblPlants" id="QL02p005460:mrna">
    <property type="protein sequence ID" value="QL02p005460:mrna:CDS:1"/>
    <property type="gene ID" value="QL02p005460"/>
</dbReference>
<protein>
    <recommendedName>
        <fullName evidence="2">Alpha/beta hydrolase fold-3 domain-containing protein</fullName>
    </recommendedName>
</protein>
<sequence>MNPSKADASLEVPPLLRVHKDGALERIAGTQVVPSGFDPQTGVLSKDKVFKPETGLSVRLYRLNKESSGHEKLPIVIYFHGGAFCVSSVFDPDYHKSLNTLVAEANIILISVNYRLAPEHPLPTAYEDCWAGLKCLNSQVAGNHDVEPWLKDKGDFERVYLVGDGAGANIAHHLAMRARNNSDFNLVKLAGIGLVNPYFWGEKPIGVEVTDPIRKAMVDKWWNFVYPCDKGCDDLLIHPFVDGAPSFANLACHKILVIVAEKDILRDRGKHYYENLVNSEWKGTADIFEIEGEDHAFHIFDPDCQKAKSLIKRLASFINQ</sequence>
<name>A0A7N2KSB3_QUELO</name>
<organism evidence="3 4">
    <name type="scientific">Quercus lobata</name>
    <name type="common">Valley oak</name>
    <dbReference type="NCBI Taxonomy" id="97700"/>
    <lineage>
        <taxon>Eukaryota</taxon>
        <taxon>Viridiplantae</taxon>
        <taxon>Streptophyta</taxon>
        <taxon>Embryophyta</taxon>
        <taxon>Tracheophyta</taxon>
        <taxon>Spermatophyta</taxon>
        <taxon>Magnoliopsida</taxon>
        <taxon>eudicotyledons</taxon>
        <taxon>Gunneridae</taxon>
        <taxon>Pentapetalae</taxon>
        <taxon>rosids</taxon>
        <taxon>fabids</taxon>
        <taxon>Fagales</taxon>
        <taxon>Fagaceae</taxon>
        <taxon>Quercus</taxon>
    </lineage>
</organism>
<dbReference type="Pfam" id="PF07859">
    <property type="entry name" value="Abhydrolase_3"/>
    <property type="match status" value="1"/>
</dbReference>
<dbReference type="FunCoup" id="A0A7N2KSB3">
    <property type="interactions" value="146"/>
</dbReference>
<dbReference type="GeneID" id="115978255"/>
<dbReference type="InParanoid" id="A0A7N2KSB3"/>
<dbReference type="SUPFAM" id="SSF53474">
    <property type="entry name" value="alpha/beta-Hydrolases"/>
    <property type="match status" value="1"/>
</dbReference>
<proteinExistence type="inferred from homology"/>
<evidence type="ECO:0000313" key="3">
    <source>
        <dbReference type="EnsemblPlants" id="QL02p005460:mrna:CDS:1"/>
    </source>
</evidence>
<evidence type="ECO:0000256" key="1">
    <source>
        <dbReference type="ARBA" id="ARBA00010515"/>
    </source>
</evidence>
<evidence type="ECO:0000259" key="2">
    <source>
        <dbReference type="Pfam" id="PF07859"/>
    </source>
</evidence>
<reference evidence="4" key="1">
    <citation type="journal article" date="2016" name="G3 (Bethesda)">
        <title>First Draft Assembly and Annotation of the Genome of a California Endemic Oak Quercus lobata Nee (Fagaceae).</title>
        <authorList>
            <person name="Sork V.L."/>
            <person name="Fitz-Gibbon S.T."/>
            <person name="Puiu D."/>
            <person name="Crepeau M."/>
            <person name="Gugger P.F."/>
            <person name="Sherman R."/>
            <person name="Stevens K."/>
            <person name="Langley C.H."/>
            <person name="Pellegrini M."/>
            <person name="Salzberg S.L."/>
        </authorList>
    </citation>
    <scope>NUCLEOTIDE SEQUENCE [LARGE SCALE GENOMIC DNA]</scope>
    <source>
        <strain evidence="4">cv. SW786</strain>
    </source>
</reference>
<reference evidence="3" key="2">
    <citation type="submission" date="2021-01" db="UniProtKB">
        <authorList>
            <consortium name="EnsemblPlants"/>
        </authorList>
    </citation>
    <scope>IDENTIFICATION</scope>
</reference>
<dbReference type="InterPro" id="IPR029058">
    <property type="entry name" value="AB_hydrolase_fold"/>
</dbReference>
<accession>A0A7N2KSB3</accession>
<dbReference type="OMA" id="HIFRPDC"/>
<dbReference type="RefSeq" id="XP_030956138.1">
    <property type="nucleotide sequence ID" value="XM_031100278.1"/>
</dbReference>
<dbReference type="Proteomes" id="UP000594261">
    <property type="component" value="Chromosome 2"/>
</dbReference>
<dbReference type="KEGG" id="qlo:115978255"/>
<dbReference type="InterPro" id="IPR050466">
    <property type="entry name" value="Carboxylest/Gibb_receptor"/>
</dbReference>
<comment type="similarity">
    <text evidence="1">Belongs to the 'GDXG' lipolytic enzyme family.</text>
</comment>
<dbReference type="PANTHER" id="PTHR23024:SF577">
    <property type="entry name" value="CARBOXYLESTERASE 2-RELATED"/>
    <property type="match status" value="1"/>
</dbReference>
<keyword evidence="4" id="KW-1185">Reference proteome</keyword>